<keyword evidence="3" id="KW-1185">Reference proteome</keyword>
<dbReference type="PANTHER" id="PTHR45011">
    <property type="entry name" value="DAP3-BINDING CELL DEATH ENHANCER 1"/>
    <property type="match status" value="1"/>
</dbReference>
<keyword evidence="1" id="KW-0472">Membrane</keyword>
<dbReference type="InterPro" id="IPR052748">
    <property type="entry name" value="ISR_Activator"/>
</dbReference>
<evidence type="ECO:0000313" key="2">
    <source>
        <dbReference type="EMBL" id="RSZ24368.1"/>
    </source>
</evidence>
<organism evidence="2 3">
    <name type="scientific">Variovorax beijingensis</name>
    <dbReference type="NCBI Taxonomy" id="2496117"/>
    <lineage>
        <taxon>Bacteria</taxon>
        <taxon>Pseudomonadati</taxon>
        <taxon>Pseudomonadota</taxon>
        <taxon>Betaproteobacteria</taxon>
        <taxon>Burkholderiales</taxon>
        <taxon>Comamonadaceae</taxon>
        <taxon>Variovorax</taxon>
    </lineage>
</organism>
<sequence length="190" mass="21201">MHADRTEKLVAAQKAYKDGLLYLAFDLYRLLADDGHVESQVFVAWMLSQGIGCQKDGSQAAAYYERAAAHGHPLGCFYFGRWLTRAGDHARAYRFYAMGAERRHLPSMFRVGYSLAHGKGVPVDVNRSYIVLKEAAVRGHAFALRELGLQDLRGKRGVAWQLIGVVEIIAAVCWGFMVSMVNDDSEFLIS</sequence>
<dbReference type="EMBL" id="RXFQ01000043">
    <property type="protein sequence ID" value="RSZ24368.1"/>
    <property type="molecule type" value="Genomic_DNA"/>
</dbReference>
<dbReference type="SMART" id="SM00671">
    <property type="entry name" value="SEL1"/>
    <property type="match status" value="4"/>
</dbReference>
<dbReference type="PANTHER" id="PTHR45011:SF1">
    <property type="entry name" value="DAP3-BINDING CELL DEATH ENHANCER 1"/>
    <property type="match status" value="1"/>
</dbReference>
<name>A0ABX9ZWL5_9BURK</name>
<dbReference type="Proteomes" id="UP000271137">
    <property type="component" value="Unassembled WGS sequence"/>
</dbReference>
<dbReference type="Gene3D" id="1.25.40.10">
    <property type="entry name" value="Tetratricopeptide repeat domain"/>
    <property type="match status" value="1"/>
</dbReference>
<evidence type="ECO:0000313" key="3">
    <source>
        <dbReference type="Proteomes" id="UP000271137"/>
    </source>
</evidence>
<proteinExistence type="predicted"/>
<feature type="transmembrane region" description="Helical" evidence="1">
    <location>
        <begin position="158"/>
        <end position="181"/>
    </location>
</feature>
<keyword evidence="1" id="KW-0812">Transmembrane</keyword>
<comment type="caution">
    <text evidence="2">The sequence shown here is derived from an EMBL/GenBank/DDBJ whole genome shotgun (WGS) entry which is preliminary data.</text>
</comment>
<dbReference type="SUPFAM" id="SSF81901">
    <property type="entry name" value="HCP-like"/>
    <property type="match status" value="1"/>
</dbReference>
<evidence type="ECO:0000256" key="1">
    <source>
        <dbReference type="SAM" id="Phobius"/>
    </source>
</evidence>
<keyword evidence="1" id="KW-1133">Transmembrane helix</keyword>
<dbReference type="InterPro" id="IPR006597">
    <property type="entry name" value="Sel1-like"/>
</dbReference>
<gene>
    <name evidence="2" type="ORF">EJO66_31875</name>
</gene>
<dbReference type="InterPro" id="IPR011990">
    <property type="entry name" value="TPR-like_helical_dom_sf"/>
</dbReference>
<accession>A0ABX9ZWL5</accession>
<dbReference type="RefSeq" id="WP_125967202.1">
    <property type="nucleotide sequence ID" value="NZ_CBFHCE010000188.1"/>
</dbReference>
<dbReference type="Pfam" id="PF08238">
    <property type="entry name" value="Sel1"/>
    <property type="match status" value="3"/>
</dbReference>
<reference evidence="2 3" key="1">
    <citation type="submission" date="2018-12" db="EMBL/GenBank/DDBJ databases">
        <title>The genome sequences of strain 502.</title>
        <authorList>
            <person name="Gao J."/>
            <person name="Sun J."/>
        </authorList>
    </citation>
    <scope>NUCLEOTIDE SEQUENCE [LARGE SCALE GENOMIC DNA]</scope>
    <source>
        <strain evidence="2 3">502</strain>
    </source>
</reference>
<protein>
    <submittedName>
        <fullName evidence="2">Sel1 repeat family protein</fullName>
    </submittedName>
</protein>